<proteinExistence type="predicted"/>
<sequence length="68" mass="8219">IEFNDGLQLIPHNWILSKQLRSYFPDLKNLSSKIYDKMVFNTEPYNPMILSERSKNLNKLFNFQKQRI</sequence>
<name>A0A6G0YE62_APHCR</name>
<keyword evidence="2" id="KW-1185">Reference proteome</keyword>
<dbReference type="AlphaFoldDB" id="A0A6G0YE62"/>
<evidence type="ECO:0000313" key="1">
    <source>
        <dbReference type="EMBL" id="KAF0753916.1"/>
    </source>
</evidence>
<evidence type="ECO:0000313" key="2">
    <source>
        <dbReference type="Proteomes" id="UP000478052"/>
    </source>
</evidence>
<comment type="caution">
    <text evidence="1">The sequence shown here is derived from an EMBL/GenBank/DDBJ whole genome shotgun (WGS) entry which is preliminary data.</text>
</comment>
<gene>
    <name evidence="1" type="ORF">FWK35_00029755</name>
</gene>
<accession>A0A6G0YE62</accession>
<reference evidence="1 2" key="1">
    <citation type="submission" date="2019-08" db="EMBL/GenBank/DDBJ databases">
        <title>Whole genome of Aphis craccivora.</title>
        <authorList>
            <person name="Voronova N.V."/>
            <person name="Shulinski R.S."/>
            <person name="Bandarenka Y.V."/>
            <person name="Zhorov D.G."/>
            <person name="Warner D."/>
        </authorList>
    </citation>
    <scope>NUCLEOTIDE SEQUENCE [LARGE SCALE GENOMIC DNA]</scope>
    <source>
        <strain evidence="1">180601</strain>
        <tissue evidence="1">Whole Body</tissue>
    </source>
</reference>
<feature type="non-terminal residue" evidence="1">
    <location>
        <position position="1"/>
    </location>
</feature>
<dbReference type="EMBL" id="VUJU01004580">
    <property type="protein sequence ID" value="KAF0753916.1"/>
    <property type="molecule type" value="Genomic_DNA"/>
</dbReference>
<dbReference type="Proteomes" id="UP000478052">
    <property type="component" value="Unassembled WGS sequence"/>
</dbReference>
<protein>
    <submittedName>
        <fullName evidence="1">DUF4806 domain-containing protein</fullName>
    </submittedName>
</protein>
<organism evidence="1 2">
    <name type="scientific">Aphis craccivora</name>
    <name type="common">Cowpea aphid</name>
    <dbReference type="NCBI Taxonomy" id="307492"/>
    <lineage>
        <taxon>Eukaryota</taxon>
        <taxon>Metazoa</taxon>
        <taxon>Ecdysozoa</taxon>
        <taxon>Arthropoda</taxon>
        <taxon>Hexapoda</taxon>
        <taxon>Insecta</taxon>
        <taxon>Pterygota</taxon>
        <taxon>Neoptera</taxon>
        <taxon>Paraneoptera</taxon>
        <taxon>Hemiptera</taxon>
        <taxon>Sternorrhyncha</taxon>
        <taxon>Aphidomorpha</taxon>
        <taxon>Aphidoidea</taxon>
        <taxon>Aphididae</taxon>
        <taxon>Aphidini</taxon>
        <taxon>Aphis</taxon>
        <taxon>Aphis</taxon>
    </lineage>
</organism>
<feature type="non-terminal residue" evidence="1">
    <location>
        <position position="68"/>
    </location>
</feature>
<dbReference type="OrthoDB" id="7555393at2759"/>